<evidence type="ECO:0000313" key="2">
    <source>
        <dbReference type="Proteomes" id="UP000703269"/>
    </source>
</evidence>
<evidence type="ECO:0000313" key="1">
    <source>
        <dbReference type="EMBL" id="GJE96734.1"/>
    </source>
</evidence>
<proteinExistence type="predicted"/>
<protein>
    <submittedName>
        <fullName evidence="1">Uncharacterized protein</fullName>
    </submittedName>
</protein>
<organism evidence="1 2">
    <name type="scientific">Phanerochaete sordida</name>
    <dbReference type="NCBI Taxonomy" id="48140"/>
    <lineage>
        <taxon>Eukaryota</taxon>
        <taxon>Fungi</taxon>
        <taxon>Dikarya</taxon>
        <taxon>Basidiomycota</taxon>
        <taxon>Agaricomycotina</taxon>
        <taxon>Agaricomycetes</taxon>
        <taxon>Polyporales</taxon>
        <taxon>Phanerochaetaceae</taxon>
        <taxon>Phanerochaete</taxon>
    </lineage>
</organism>
<reference evidence="1 2" key="1">
    <citation type="submission" date="2021-08" db="EMBL/GenBank/DDBJ databases">
        <title>Draft Genome Sequence of Phanerochaete sordida strain YK-624.</title>
        <authorList>
            <person name="Mori T."/>
            <person name="Dohra H."/>
            <person name="Suzuki T."/>
            <person name="Kawagishi H."/>
            <person name="Hirai H."/>
        </authorList>
    </citation>
    <scope>NUCLEOTIDE SEQUENCE [LARGE SCALE GENOMIC DNA]</scope>
    <source>
        <strain evidence="1 2">YK-624</strain>
    </source>
</reference>
<sequence length="124" mass="13911">MMASLRQRVYINRRKCRSFIPNPRHSGPPRPSPASPVLELIPLVALEAAHLLSKLKPFTVIRSTTFAMSPKITPGKLPTRGDFQVVRRMARTARKSPAIPDTEVLQADPVFFFESEIETALSRC</sequence>
<keyword evidence="2" id="KW-1185">Reference proteome</keyword>
<accession>A0A9P3GM29</accession>
<dbReference type="Proteomes" id="UP000703269">
    <property type="component" value="Unassembled WGS sequence"/>
</dbReference>
<dbReference type="EMBL" id="BPQB01000063">
    <property type="protein sequence ID" value="GJE96734.1"/>
    <property type="molecule type" value="Genomic_DNA"/>
</dbReference>
<name>A0A9P3GM29_9APHY</name>
<comment type="caution">
    <text evidence="1">The sequence shown here is derived from an EMBL/GenBank/DDBJ whole genome shotgun (WGS) entry which is preliminary data.</text>
</comment>
<dbReference type="AlphaFoldDB" id="A0A9P3GM29"/>
<gene>
    <name evidence="1" type="ORF">PsYK624_129400</name>
</gene>